<dbReference type="InterPro" id="IPR029044">
    <property type="entry name" value="Nucleotide-diphossugar_trans"/>
</dbReference>
<dbReference type="Proteomes" id="UP000249123">
    <property type="component" value="Unassembled WGS sequence"/>
</dbReference>
<dbReference type="STRING" id="1280941.HY2_04365"/>
<dbReference type="InterPro" id="IPR001173">
    <property type="entry name" value="Glyco_trans_2-like"/>
</dbReference>
<dbReference type="EMBL" id="AWFB01000056">
    <property type="protein sequence ID" value="RAN31268.1"/>
    <property type="molecule type" value="Genomic_DNA"/>
</dbReference>
<evidence type="ECO:0000259" key="1">
    <source>
        <dbReference type="Pfam" id="PF00535"/>
    </source>
</evidence>
<sequence>MANYNCEAYLKGAIRSVLNQTLADIELILVDDGSSDGSVALAEELARQDPRLRVFSGTRFGGPAPVRNHALDQARGEWIAIVDSDDLIAPQRLQHMLEAAINTKADIMIDDLAIFQNDGEPDITTMLEGDLKDRPGRIMECEYIKANMLYGRGSQLGYAKPLILRSCLDTNNIRYNEDMRIGEDYDLIVRLLSAGARMMSLPEAMYFYRKHNRSISHRLDAQSLDALRAAAEAAMCQPTPHAEVTAAHAARLKSIRRAIVFDGVIDALKDRDIIRALVLVRQDPSILPLLRLPLLGKVQKMMGNPFARRDEDLTNELQKLRHQCEA</sequence>
<reference evidence="2 3" key="1">
    <citation type="submission" date="2013-04" db="EMBL/GenBank/DDBJ databases">
        <title>Hyphomonas sp. T24B3 Genome Sequencing.</title>
        <authorList>
            <person name="Lai Q."/>
            <person name="Shao Z."/>
        </authorList>
    </citation>
    <scope>NUCLEOTIDE SEQUENCE [LARGE SCALE GENOMIC DNA]</scope>
    <source>
        <strain evidence="2 3">T24B3</strain>
    </source>
</reference>
<organism evidence="2 3">
    <name type="scientific">Hyphomonas pacifica</name>
    <dbReference type="NCBI Taxonomy" id="1280941"/>
    <lineage>
        <taxon>Bacteria</taxon>
        <taxon>Pseudomonadati</taxon>
        <taxon>Pseudomonadota</taxon>
        <taxon>Alphaproteobacteria</taxon>
        <taxon>Hyphomonadales</taxon>
        <taxon>Hyphomonadaceae</taxon>
        <taxon>Hyphomonas</taxon>
    </lineage>
</organism>
<accession>A0A328K4D7</accession>
<dbReference type="InterPro" id="IPR050834">
    <property type="entry name" value="Glycosyltransf_2"/>
</dbReference>
<feature type="domain" description="Glycosyltransferase 2-like" evidence="1">
    <location>
        <begin position="2"/>
        <end position="120"/>
    </location>
</feature>
<proteinExistence type="predicted"/>
<dbReference type="SUPFAM" id="SSF53448">
    <property type="entry name" value="Nucleotide-diphospho-sugar transferases"/>
    <property type="match status" value="1"/>
</dbReference>
<evidence type="ECO:0000313" key="3">
    <source>
        <dbReference type="Proteomes" id="UP000249123"/>
    </source>
</evidence>
<comment type="caution">
    <text evidence="2">The sequence shown here is derived from an EMBL/GenBank/DDBJ whole genome shotgun (WGS) entry which is preliminary data.</text>
</comment>
<evidence type="ECO:0000313" key="2">
    <source>
        <dbReference type="EMBL" id="RAN31268.1"/>
    </source>
</evidence>
<dbReference type="PANTHER" id="PTHR43685:SF2">
    <property type="entry name" value="GLYCOSYLTRANSFERASE 2-LIKE DOMAIN-CONTAINING PROTEIN"/>
    <property type="match status" value="1"/>
</dbReference>
<keyword evidence="3" id="KW-1185">Reference proteome</keyword>
<accession>A0A062TNV4</accession>
<dbReference type="Pfam" id="PF00535">
    <property type="entry name" value="Glycos_transf_2"/>
    <property type="match status" value="1"/>
</dbReference>
<name>A0A062TNV4_9PROT</name>
<dbReference type="PANTHER" id="PTHR43685">
    <property type="entry name" value="GLYCOSYLTRANSFERASE"/>
    <property type="match status" value="1"/>
</dbReference>
<gene>
    <name evidence="2" type="ORF">HY3_04060</name>
</gene>
<dbReference type="CDD" id="cd00761">
    <property type="entry name" value="Glyco_tranf_GTA_type"/>
    <property type="match status" value="1"/>
</dbReference>
<dbReference type="Gene3D" id="3.90.550.10">
    <property type="entry name" value="Spore Coat Polysaccharide Biosynthesis Protein SpsA, Chain A"/>
    <property type="match status" value="1"/>
</dbReference>
<dbReference type="AlphaFoldDB" id="A0A062TNV4"/>
<protein>
    <recommendedName>
        <fullName evidence="1">Glycosyltransferase 2-like domain-containing protein</fullName>
    </recommendedName>
</protein>
<dbReference type="eggNOG" id="COG1216">
    <property type="taxonomic scope" value="Bacteria"/>
</dbReference>